<dbReference type="PANTHER" id="PTHR42734:SF17">
    <property type="entry name" value="METAL TRANSPORT SYSTEM ATP-BINDING PROTEIN TM_0124-RELATED"/>
    <property type="match status" value="1"/>
</dbReference>
<comment type="similarity">
    <text evidence="1">Belongs to the ABC transporter superfamily.</text>
</comment>
<dbReference type="InterPro" id="IPR003593">
    <property type="entry name" value="AAA+_ATPase"/>
</dbReference>
<dbReference type="InterPro" id="IPR017871">
    <property type="entry name" value="ABC_transporter-like_CS"/>
</dbReference>
<accession>A0A1B3WEQ3</accession>
<evidence type="ECO:0000256" key="1">
    <source>
        <dbReference type="ARBA" id="ARBA00005417"/>
    </source>
</evidence>
<dbReference type="SMART" id="SM00382">
    <property type="entry name" value="AAA"/>
    <property type="match status" value="1"/>
</dbReference>
<dbReference type="STRING" id="39950.BCB69_05650"/>
<name>A0A1B3WEQ3_9FIRM</name>
<dbReference type="Proteomes" id="UP000094757">
    <property type="component" value="Chromosome"/>
</dbReference>
<dbReference type="RefSeq" id="WP_069177263.1">
    <property type="nucleotide sequence ID" value="NZ_CP017037.1"/>
</dbReference>
<dbReference type="Pfam" id="PF00005">
    <property type="entry name" value="ABC_tran"/>
    <property type="match status" value="1"/>
</dbReference>
<dbReference type="PROSITE" id="PS50893">
    <property type="entry name" value="ABC_TRANSPORTER_2"/>
    <property type="match status" value="1"/>
</dbReference>
<dbReference type="InterPro" id="IPR027417">
    <property type="entry name" value="P-loop_NTPase"/>
</dbReference>
<sequence length="236" mass="26430">MSLFSCDCLSIAYAGKKVLSDVSFSVNSGEYWGIIGENGAGKSTLIKGLLKLEKLSGGKVILGEGLQADEIGYLSQQTSVQRDFPVSVWEIVLSGRLNRCGYYPFYRKKDKEDAQEKLEFLGISDLKNRCYRDLSGGQQQRVLLARALCSAGRLLILDEPVTGLDPEMTKEMYLILRRCIETYHMTVIMVSHDIRGVLKEASHILYLDKGRASFVGTKADYIQENRVPLTERGFIL</sequence>
<dbReference type="KEGG" id="dpn:BCB69_05650"/>
<organism evidence="6 7">
    <name type="scientific">Dialister pneumosintes</name>
    <dbReference type="NCBI Taxonomy" id="39950"/>
    <lineage>
        <taxon>Bacteria</taxon>
        <taxon>Bacillati</taxon>
        <taxon>Bacillota</taxon>
        <taxon>Negativicutes</taxon>
        <taxon>Veillonellales</taxon>
        <taxon>Veillonellaceae</taxon>
        <taxon>Dialister</taxon>
    </lineage>
</organism>
<dbReference type="PROSITE" id="PS00211">
    <property type="entry name" value="ABC_TRANSPORTER_1"/>
    <property type="match status" value="1"/>
</dbReference>
<dbReference type="Gene3D" id="3.40.50.300">
    <property type="entry name" value="P-loop containing nucleotide triphosphate hydrolases"/>
    <property type="match status" value="1"/>
</dbReference>
<protein>
    <submittedName>
        <fullName evidence="6">ABC transporter</fullName>
    </submittedName>
</protein>
<evidence type="ECO:0000259" key="5">
    <source>
        <dbReference type="PROSITE" id="PS50893"/>
    </source>
</evidence>
<proteinExistence type="inferred from homology"/>
<evidence type="ECO:0000313" key="6">
    <source>
        <dbReference type="EMBL" id="AOH39468.1"/>
    </source>
</evidence>
<dbReference type="InterPro" id="IPR003439">
    <property type="entry name" value="ABC_transporter-like_ATP-bd"/>
</dbReference>
<dbReference type="SUPFAM" id="SSF52540">
    <property type="entry name" value="P-loop containing nucleoside triphosphate hydrolases"/>
    <property type="match status" value="1"/>
</dbReference>
<feature type="domain" description="ABC transporter" evidence="5">
    <location>
        <begin position="4"/>
        <end position="234"/>
    </location>
</feature>
<dbReference type="CDD" id="cd03235">
    <property type="entry name" value="ABC_Metallic_Cations"/>
    <property type="match status" value="1"/>
</dbReference>
<evidence type="ECO:0000256" key="3">
    <source>
        <dbReference type="ARBA" id="ARBA00022741"/>
    </source>
</evidence>
<dbReference type="InterPro" id="IPR050153">
    <property type="entry name" value="Metal_Ion_Import_ABC"/>
</dbReference>
<dbReference type="PANTHER" id="PTHR42734">
    <property type="entry name" value="METAL TRANSPORT SYSTEM ATP-BINDING PROTEIN TM_0124-RELATED"/>
    <property type="match status" value="1"/>
</dbReference>
<evidence type="ECO:0000313" key="7">
    <source>
        <dbReference type="Proteomes" id="UP000094757"/>
    </source>
</evidence>
<dbReference type="AlphaFoldDB" id="A0A1B3WEQ3"/>
<dbReference type="GO" id="GO:0005524">
    <property type="term" value="F:ATP binding"/>
    <property type="evidence" value="ECO:0007669"/>
    <property type="project" value="UniProtKB-KW"/>
</dbReference>
<evidence type="ECO:0000256" key="2">
    <source>
        <dbReference type="ARBA" id="ARBA00022448"/>
    </source>
</evidence>
<keyword evidence="2" id="KW-0813">Transport</keyword>
<dbReference type="EMBL" id="CP017037">
    <property type="protein sequence ID" value="AOH39468.1"/>
    <property type="molecule type" value="Genomic_DNA"/>
</dbReference>
<reference evidence="7" key="1">
    <citation type="submission" date="2016-08" db="EMBL/GenBank/DDBJ databases">
        <authorList>
            <person name="Holder M.E."/>
            <person name="Ajami N.J."/>
            <person name="Petrosino J.F."/>
        </authorList>
    </citation>
    <scope>NUCLEOTIDE SEQUENCE [LARGE SCALE GENOMIC DNA]</scope>
    <source>
        <strain evidence="7">F0677</strain>
    </source>
</reference>
<gene>
    <name evidence="6" type="ORF">BCB69_05650</name>
</gene>
<keyword evidence="4" id="KW-0067">ATP-binding</keyword>
<keyword evidence="3" id="KW-0547">Nucleotide-binding</keyword>
<evidence type="ECO:0000256" key="4">
    <source>
        <dbReference type="ARBA" id="ARBA00022840"/>
    </source>
</evidence>
<dbReference type="GO" id="GO:0016887">
    <property type="term" value="F:ATP hydrolysis activity"/>
    <property type="evidence" value="ECO:0007669"/>
    <property type="project" value="InterPro"/>
</dbReference>